<dbReference type="AlphaFoldDB" id="A0A6M4GUE6"/>
<evidence type="ECO:0000313" key="4">
    <source>
        <dbReference type="EMBL" id="QJR10662.1"/>
    </source>
</evidence>
<keyword evidence="1" id="KW-0998">Cell outer membrane</keyword>
<dbReference type="PROSITE" id="PS01151">
    <property type="entry name" value="FIMBRIAL_USHER"/>
    <property type="match status" value="1"/>
</dbReference>
<dbReference type="InterPro" id="IPR042186">
    <property type="entry name" value="FimD_plug_dom"/>
</dbReference>
<dbReference type="PANTHER" id="PTHR30451">
    <property type="entry name" value="OUTER MEMBRANE USHER PROTEIN"/>
    <property type="match status" value="1"/>
</dbReference>
<organism evidence="4 5">
    <name type="scientific">Usitatibacter rugosus</name>
    <dbReference type="NCBI Taxonomy" id="2732067"/>
    <lineage>
        <taxon>Bacteria</taxon>
        <taxon>Pseudomonadati</taxon>
        <taxon>Pseudomonadota</taxon>
        <taxon>Betaproteobacteria</taxon>
        <taxon>Nitrosomonadales</taxon>
        <taxon>Usitatibacteraceae</taxon>
        <taxon>Usitatibacter</taxon>
    </lineage>
</organism>
<dbReference type="Gene3D" id="2.60.40.3110">
    <property type="match status" value="1"/>
</dbReference>
<reference evidence="4 5" key="1">
    <citation type="submission" date="2020-04" db="EMBL/GenBank/DDBJ databases">
        <title>Usitatibacter rugosus gen. nov., sp. nov. and Usitatibacter palustris sp. nov., novel members of Usitatibacteraceae fam. nov. within the order Nitrosomonadales isolated from soil.</title>
        <authorList>
            <person name="Huber K.J."/>
            <person name="Neumann-Schaal M."/>
            <person name="Geppert A."/>
            <person name="Luckner M."/>
            <person name="Wanner G."/>
            <person name="Overmann J."/>
        </authorList>
    </citation>
    <scope>NUCLEOTIDE SEQUENCE [LARGE SCALE GENOMIC DNA]</scope>
    <source>
        <strain evidence="4 5">0125_3</strain>
    </source>
</reference>
<dbReference type="Gene3D" id="2.60.40.2610">
    <property type="entry name" value="Outer membrane usher protein FimD, plug domain"/>
    <property type="match status" value="1"/>
</dbReference>
<dbReference type="Pfam" id="PF00577">
    <property type="entry name" value="Usher"/>
    <property type="match status" value="2"/>
</dbReference>
<dbReference type="RefSeq" id="WP_171091338.1">
    <property type="nucleotide sequence ID" value="NZ_CP053069.1"/>
</dbReference>
<dbReference type="InterPro" id="IPR000015">
    <property type="entry name" value="Fimb_usher"/>
</dbReference>
<keyword evidence="5" id="KW-1185">Reference proteome</keyword>
<name>A0A6M4GUE6_9PROT</name>
<sequence>MTVRQFLAALLLAAAGLADAWAQDTLVNPYPAFVALRLNGEAVSDGALILRAGAEGKQFFLGAAEARRLRLDLAARVSAVHVDKDDFYPLDGIEGLRYAFDELTQSLAIDAVPAIFNAQQITLPPPALVDATRPGTGAFLTYDLISQQTDAAGQAKNLTSGQAELGIFTPYGVFTQSTFGNANGPDRGLLRLDTLFTIDQPSALASWRIGDTITRAPAWAPLTRFGGIQYGTNFATQPTLITYPLTAMTGATPLPSTVDVYVNNVLSSTLNVPAGPFTLNDLPTVSGQGQLRLVVRDLLGREQVYMQSLYGSTTLLRPGLDDWTIQAGALREDYGIASNEYGAGFASGVWRRGINDDLTIEGAAEGARQHMAVGGGATWVLGAIGQFFAAGAWSQDKPDGERDRREGHLWVYGWERRSTTFNFGAQAKLASESFRTVANGDIPPSRREISAFASYGLGASSIGAGYALIERVRDEPIEFAQLTLTHSFKDWGFVTLSAVKSLSGVRNNQVFLSYALPIDFVTTASVTSTVTEADRTRRTENRVGLQRNLPTGDGYGYRIDISDQERAIADIRYQNRAGLYSLEVARQANSTSARIGASGSLIYMADELIAGRRVEDAFGLVQIPGFPNVRVYLDNQEIGRTNAGGNLFISRLRPYQQNRLSIEQLDIPMSAEVLTLKLDATPYIKSGVVVRFPVKQSLGGIAHFVDETGKDLPSGSIATLVDTGDQFPVAERGQSYLTGLQASNRVRVSWGGRNCAVTIPFKPGDDPQPLLGTYTCRLR</sequence>
<keyword evidence="1" id="KW-0812">Transmembrane</keyword>
<dbReference type="Proteomes" id="UP000501534">
    <property type="component" value="Chromosome"/>
</dbReference>
<dbReference type="GO" id="GO:0015473">
    <property type="term" value="F:fimbrial usher porin activity"/>
    <property type="evidence" value="ECO:0007669"/>
    <property type="project" value="InterPro"/>
</dbReference>
<dbReference type="GO" id="GO:0009297">
    <property type="term" value="P:pilus assembly"/>
    <property type="evidence" value="ECO:0007669"/>
    <property type="project" value="InterPro"/>
</dbReference>
<keyword evidence="2" id="KW-0732">Signal</keyword>
<keyword evidence="1" id="KW-1029">Fimbrium biogenesis</keyword>
<dbReference type="GO" id="GO:0009279">
    <property type="term" value="C:cell outer membrane"/>
    <property type="evidence" value="ECO:0007669"/>
    <property type="project" value="UniProtKB-SubCell"/>
</dbReference>
<keyword evidence="1" id="KW-0472">Membrane</keyword>
<protein>
    <recommendedName>
        <fullName evidence="3">PapC-like C-terminal domain-containing protein</fullName>
    </recommendedName>
</protein>
<dbReference type="EMBL" id="CP053069">
    <property type="protein sequence ID" value="QJR10662.1"/>
    <property type="molecule type" value="Genomic_DNA"/>
</dbReference>
<comment type="similarity">
    <text evidence="1">Belongs to the fimbrial export usher family.</text>
</comment>
<dbReference type="Gene3D" id="2.60.40.2070">
    <property type="match status" value="1"/>
</dbReference>
<evidence type="ECO:0000259" key="3">
    <source>
        <dbReference type="Pfam" id="PF13953"/>
    </source>
</evidence>
<evidence type="ECO:0000256" key="1">
    <source>
        <dbReference type="RuleBase" id="RU003884"/>
    </source>
</evidence>
<proteinExistence type="inferred from homology"/>
<dbReference type="InterPro" id="IPR043142">
    <property type="entry name" value="PapC-like_C_sf"/>
</dbReference>
<evidence type="ECO:0000313" key="5">
    <source>
        <dbReference type="Proteomes" id="UP000501534"/>
    </source>
</evidence>
<comment type="subcellular location">
    <subcellularLocation>
        <location evidence="1">Cell outer membrane</location>
        <topology evidence="1">Multi-pass membrane protein</topology>
    </subcellularLocation>
</comment>
<evidence type="ECO:0000256" key="2">
    <source>
        <dbReference type="SAM" id="SignalP"/>
    </source>
</evidence>
<dbReference type="Pfam" id="PF13953">
    <property type="entry name" value="PapC_C"/>
    <property type="match status" value="1"/>
</dbReference>
<gene>
    <name evidence="4" type="ORF">DSM104443_01729</name>
</gene>
<dbReference type="InterPro" id="IPR018030">
    <property type="entry name" value="Fimbrial_membr_usher_CS"/>
</dbReference>
<feature type="signal peptide" evidence="2">
    <location>
        <begin position="1"/>
        <end position="22"/>
    </location>
</feature>
<keyword evidence="1" id="KW-0813">Transport</keyword>
<dbReference type="PANTHER" id="PTHR30451:SF5">
    <property type="entry name" value="SLR0019 PROTEIN"/>
    <property type="match status" value="1"/>
</dbReference>
<dbReference type="InterPro" id="IPR025949">
    <property type="entry name" value="PapC-like_C"/>
</dbReference>
<accession>A0A6M4GUE6</accession>
<feature type="chain" id="PRO_5026803477" description="PapC-like C-terminal domain-containing protein" evidence="2">
    <location>
        <begin position="23"/>
        <end position="779"/>
    </location>
</feature>
<feature type="domain" description="PapC-like C-terminal" evidence="3">
    <location>
        <begin position="706"/>
        <end position="759"/>
    </location>
</feature>
<dbReference type="KEGG" id="uru:DSM104443_01729"/>